<dbReference type="OMA" id="NDMELKM"/>
<evidence type="ECO:0000313" key="3">
    <source>
        <dbReference type="Proteomes" id="UP000092993"/>
    </source>
</evidence>
<sequence>MPPKIPPKTYTILLKTHKLTVFLTALPSASIASLKADALTALQSDVLDAPNPHTGMADADPFWTVPKVASVDDFELCKSVRDKGRPTGQYQLLDNSRSVRESIVNWEHVFVQFRDSSGKLLPVKVSVPTVDDEEEEIDPNRKGKRKASGP</sequence>
<gene>
    <name evidence="2" type="ORF">A0H81_09717</name>
</gene>
<protein>
    <submittedName>
        <fullName evidence="2">Uncharacterized protein</fullName>
    </submittedName>
</protein>
<organism evidence="2 3">
    <name type="scientific">Grifola frondosa</name>
    <name type="common">Maitake</name>
    <name type="synonym">Polyporus frondosus</name>
    <dbReference type="NCBI Taxonomy" id="5627"/>
    <lineage>
        <taxon>Eukaryota</taxon>
        <taxon>Fungi</taxon>
        <taxon>Dikarya</taxon>
        <taxon>Basidiomycota</taxon>
        <taxon>Agaricomycotina</taxon>
        <taxon>Agaricomycetes</taxon>
        <taxon>Polyporales</taxon>
        <taxon>Grifolaceae</taxon>
        <taxon>Grifola</taxon>
    </lineage>
</organism>
<accession>A0A1C7M044</accession>
<feature type="region of interest" description="Disordered" evidence="1">
    <location>
        <begin position="128"/>
        <end position="150"/>
    </location>
</feature>
<dbReference type="OrthoDB" id="3173670at2759"/>
<reference evidence="2 3" key="1">
    <citation type="submission" date="2016-03" db="EMBL/GenBank/DDBJ databases">
        <title>Whole genome sequencing of Grifola frondosa 9006-11.</title>
        <authorList>
            <person name="Min B."/>
            <person name="Park H."/>
            <person name="Kim J.-G."/>
            <person name="Cho H."/>
            <person name="Oh Y.-L."/>
            <person name="Kong W.-S."/>
            <person name="Choi I.-G."/>
        </authorList>
    </citation>
    <scope>NUCLEOTIDE SEQUENCE [LARGE SCALE GENOMIC DNA]</scope>
    <source>
        <strain evidence="2 3">9006-11</strain>
    </source>
</reference>
<proteinExistence type="predicted"/>
<keyword evidence="3" id="KW-1185">Reference proteome</keyword>
<name>A0A1C7M044_GRIFR</name>
<dbReference type="AlphaFoldDB" id="A0A1C7M044"/>
<comment type="caution">
    <text evidence="2">The sequence shown here is derived from an EMBL/GenBank/DDBJ whole genome shotgun (WGS) entry which is preliminary data.</text>
</comment>
<evidence type="ECO:0000313" key="2">
    <source>
        <dbReference type="EMBL" id="OBZ70293.1"/>
    </source>
</evidence>
<evidence type="ECO:0000256" key="1">
    <source>
        <dbReference type="SAM" id="MobiDB-lite"/>
    </source>
</evidence>
<dbReference type="EMBL" id="LUGG01000014">
    <property type="protein sequence ID" value="OBZ70293.1"/>
    <property type="molecule type" value="Genomic_DNA"/>
</dbReference>
<dbReference type="Proteomes" id="UP000092993">
    <property type="component" value="Unassembled WGS sequence"/>
</dbReference>